<evidence type="ECO:0000313" key="3">
    <source>
        <dbReference type="Proteomes" id="UP001060164"/>
    </source>
</evidence>
<feature type="transmembrane region" description="Helical" evidence="1">
    <location>
        <begin position="32"/>
        <end position="54"/>
    </location>
</feature>
<name>A0ABY5VM52_9FIRM</name>
<protein>
    <recommendedName>
        <fullName evidence="4">DUF4231 domain-containing protein</fullName>
    </recommendedName>
</protein>
<evidence type="ECO:0008006" key="4">
    <source>
        <dbReference type="Google" id="ProtNLM"/>
    </source>
</evidence>
<accession>A0ABY5VM52</accession>
<dbReference type="Proteomes" id="UP001060164">
    <property type="component" value="Chromosome"/>
</dbReference>
<sequence length="85" mass="9393">MTEERFEQIIENAADKFDKSVNRAWNRRPVRIAGKTVSFLTGAGLIAGAVSFAGRDSHTAAKICLISGVLVFLSEILQLIIFKKR</sequence>
<feature type="transmembrane region" description="Helical" evidence="1">
    <location>
        <begin position="60"/>
        <end position="82"/>
    </location>
</feature>
<keyword evidence="1" id="KW-1133">Transmembrane helix</keyword>
<evidence type="ECO:0000256" key="1">
    <source>
        <dbReference type="SAM" id="Phobius"/>
    </source>
</evidence>
<evidence type="ECO:0000313" key="2">
    <source>
        <dbReference type="EMBL" id="UWP61241.1"/>
    </source>
</evidence>
<proteinExistence type="predicted"/>
<keyword evidence="1" id="KW-0812">Transmembrane</keyword>
<keyword evidence="3" id="KW-1185">Reference proteome</keyword>
<dbReference type="RefSeq" id="WP_044983014.1">
    <property type="nucleotide sequence ID" value="NZ_CABLBR010000004.1"/>
</dbReference>
<gene>
    <name evidence="2" type="ORF">NQ502_09530</name>
</gene>
<reference evidence="2" key="1">
    <citation type="journal article" date="2022" name="Cell">
        <title>Design, construction, and in vivo augmentation of a complex gut microbiome.</title>
        <authorList>
            <person name="Cheng A.G."/>
            <person name="Ho P.Y."/>
            <person name="Aranda-Diaz A."/>
            <person name="Jain S."/>
            <person name="Yu F.B."/>
            <person name="Meng X."/>
            <person name="Wang M."/>
            <person name="Iakiviak M."/>
            <person name="Nagashima K."/>
            <person name="Zhao A."/>
            <person name="Murugkar P."/>
            <person name="Patil A."/>
            <person name="Atabakhsh K."/>
            <person name="Weakley A."/>
            <person name="Yan J."/>
            <person name="Brumbaugh A.R."/>
            <person name="Higginbottom S."/>
            <person name="Dimas A."/>
            <person name="Shiver A.L."/>
            <person name="Deutschbauer A."/>
            <person name="Neff N."/>
            <person name="Sonnenburg J.L."/>
            <person name="Huang K.C."/>
            <person name="Fischbach M.A."/>
        </authorList>
    </citation>
    <scope>NUCLEOTIDE SEQUENCE</scope>
    <source>
        <strain evidence="2">DSM 19829</strain>
    </source>
</reference>
<dbReference type="EMBL" id="CP102290">
    <property type="protein sequence ID" value="UWP61241.1"/>
    <property type="molecule type" value="Genomic_DNA"/>
</dbReference>
<organism evidence="2 3">
    <name type="scientific">Ruminococcus gauvreauii</name>
    <dbReference type="NCBI Taxonomy" id="438033"/>
    <lineage>
        <taxon>Bacteria</taxon>
        <taxon>Bacillati</taxon>
        <taxon>Bacillota</taxon>
        <taxon>Clostridia</taxon>
        <taxon>Eubacteriales</taxon>
        <taxon>Oscillospiraceae</taxon>
        <taxon>Ruminococcus</taxon>
    </lineage>
</organism>
<keyword evidence="1" id="KW-0472">Membrane</keyword>